<evidence type="ECO:0000313" key="3">
    <source>
        <dbReference type="EMBL" id="RHL52499.1"/>
    </source>
</evidence>
<evidence type="ECO:0000259" key="2">
    <source>
        <dbReference type="Pfam" id="PF18860"/>
    </source>
</evidence>
<dbReference type="InterPro" id="IPR041685">
    <property type="entry name" value="AAA_GajA/Old/RecF-like"/>
</dbReference>
<accession>A0A415LTS8</accession>
<feature type="domain" description="Endonuclease GajA/Old nuclease/RecF-like AAA" evidence="1">
    <location>
        <begin position="500"/>
        <end position="582"/>
    </location>
</feature>
<reference evidence="3 4" key="1">
    <citation type="submission" date="2018-08" db="EMBL/GenBank/DDBJ databases">
        <title>A genome reference for cultivated species of the human gut microbiota.</title>
        <authorList>
            <person name="Zou Y."/>
            <person name="Xue W."/>
            <person name="Luo G."/>
        </authorList>
    </citation>
    <scope>NUCLEOTIDE SEQUENCE [LARGE SCALE GENOMIC DNA]</scope>
    <source>
        <strain evidence="3 4">AF37-12</strain>
    </source>
</reference>
<dbReference type="InterPro" id="IPR051396">
    <property type="entry name" value="Bact_Antivir_Def_Nuclease"/>
</dbReference>
<dbReference type="SUPFAM" id="SSF52540">
    <property type="entry name" value="P-loop containing nucleoside triphosphate hydrolases"/>
    <property type="match status" value="1"/>
</dbReference>
<evidence type="ECO:0008006" key="5">
    <source>
        <dbReference type="Google" id="ProtNLM"/>
    </source>
</evidence>
<dbReference type="InterPro" id="IPR027417">
    <property type="entry name" value="P-loop_NTPase"/>
</dbReference>
<evidence type="ECO:0000313" key="4">
    <source>
        <dbReference type="Proteomes" id="UP000283616"/>
    </source>
</evidence>
<protein>
    <recommendedName>
        <fullName evidence="5">ATP-binding protein</fullName>
    </recommendedName>
</protein>
<sequence>MLFIPNNLLILHKFYFNKNIIMKLSKKIKLELYNLLNKEPNAFGDNGDDGIIPFLSDIWDLSSMKSEDNRYNNALGDFVQHLVRNPEDYSYDYVFQERLKLLDDDEKFTLFIETVLSPKYRDGEDDIFKYTLLINPYLEKEGYTLILKNYDEDGFPLYKIDLIPKENVPTDIKPNDIVFYVEKNPTGRTNNINSHKKPQTYPSFVLVFNTGWNDYSVKSSFYLYYYKNQNDQPIEIGANKIIYNDEKNTLDFLSDSFTSLDENFCSLGQNYEYYVTLKDTLGRNFQSVLYAIRDAAFFPDMQDRFINNHTFKSSLIRYDDAERLLREAPYKIYGYDLNNLYSFKYNFKPAYSDEAIDIEFDFNATPPIPNRIYALIGKNGTGKTQLITSLPIMISRKNEESFVPRSPLFSKIIAVSYSVFDRFSIPKKTTTFNYCYCGIRKENNEQFSDKELVIRFNESCRKIESLGRIDKWRKILLTFINEDLINLFLIERNDSYVYSHNSYKVDMKGFTGMKNKLSSGQAIILYIITEIVANIRYDTLLLYDEPETHLHPNAITQLMNTIYELVEEFQSYCIIATHSPLVVRELFSKNVYILDREDNFPSIRRIPLESFGENLSVLTEEIFGNKGIPKQHKKILQELVDLDKSYEDIVSMLEFDEIPLSLNARIFIKSMINKRDNALL</sequence>
<dbReference type="Pfam" id="PF13175">
    <property type="entry name" value="AAA_15"/>
    <property type="match status" value="1"/>
</dbReference>
<feature type="domain" description="AbiJ-NTD3" evidence="2">
    <location>
        <begin position="24"/>
        <end position="169"/>
    </location>
</feature>
<dbReference type="PANTHER" id="PTHR43581">
    <property type="entry name" value="ATP/GTP PHOSPHATASE"/>
    <property type="match status" value="1"/>
</dbReference>
<dbReference type="PANTHER" id="PTHR43581:SF2">
    <property type="entry name" value="EXCINUCLEASE ATPASE SUBUNIT"/>
    <property type="match status" value="1"/>
</dbReference>
<dbReference type="Pfam" id="PF18860">
    <property type="entry name" value="AbiJ_NTD3"/>
    <property type="match status" value="1"/>
</dbReference>
<dbReference type="Gene3D" id="3.40.50.300">
    <property type="entry name" value="P-loop containing nucleotide triphosphate hydrolases"/>
    <property type="match status" value="1"/>
</dbReference>
<dbReference type="EMBL" id="QROV01000051">
    <property type="protein sequence ID" value="RHL52499.1"/>
    <property type="molecule type" value="Genomic_DNA"/>
</dbReference>
<comment type="caution">
    <text evidence="3">The sequence shown here is derived from an EMBL/GenBank/DDBJ whole genome shotgun (WGS) entry which is preliminary data.</text>
</comment>
<organism evidence="3 4">
    <name type="scientific">Bacteroides thetaiotaomicron</name>
    <dbReference type="NCBI Taxonomy" id="818"/>
    <lineage>
        <taxon>Bacteria</taxon>
        <taxon>Pseudomonadati</taxon>
        <taxon>Bacteroidota</taxon>
        <taxon>Bacteroidia</taxon>
        <taxon>Bacteroidales</taxon>
        <taxon>Bacteroidaceae</taxon>
        <taxon>Bacteroides</taxon>
    </lineage>
</organism>
<dbReference type="InterPro" id="IPR041427">
    <property type="entry name" value="AbiJ-NTD3"/>
</dbReference>
<evidence type="ECO:0000259" key="1">
    <source>
        <dbReference type="Pfam" id="PF13175"/>
    </source>
</evidence>
<dbReference type="AlphaFoldDB" id="A0A415LTS8"/>
<gene>
    <name evidence="3" type="ORF">DW011_24890</name>
</gene>
<dbReference type="Proteomes" id="UP000283616">
    <property type="component" value="Unassembled WGS sequence"/>
</dbReference>
<name>A0A415LTS8_BACT4</name>
<proteinExistence type="predicted"/>